<proteinExistence type="predicted"/>
<name>A0AAD5SQR0_9FUNG</name>
<dbReference type="NCBIfam" id="TIGR00231">
    <property type="entry name" value="small_GTP"/>
    <property type="match status" value="1"/>
</dbReference>
<protein>
    <submittedName>
        <fullName evidence="4">GTP-binding protein Rho1</fullName>
    </submittedName>
</protein>
<dbReference type="InterPro" id="IPR001806">
    <property type="entry name" value="Small_GTPase"/>
</dbReference>
<dbReference type="SMART" id="SM00173">
    <property type="entry name" value="RAS"/>
    <property type="match status" value="1"/>
</dbReference>
<dbReference type="GO" id="GO:0003924">
    <property type="term" value="F:GTPase activity"/>
    <property type="evidence" value="ECO:0007669"/>
    <property type="project" value="InterPro"/>
</dbReference>
<evidence type="ECO:0000256" key="1">
    <source>
        <dbReference type="ARBA" id="ARBA00022741"/>
    </source>
</evidence>
<comment type="caution">
    <text evidence="4">The sequence shown here is derived from an EMBL/GenBank/DDBJ whole genome shotgun (WGS) entry which is preliminary data.</text>
</comment>
<evidence type="ECO:0000259" key="3">
    <source>
        <dbReference type="PROSITE" id="PS50104"/>
    </source>
</evidence>
<dbReference type="SUPFAM" id="SSF52200">
    <property type="entry name" value="Toll/Interleukin receptor TIR domain"/>
    <property type="match status" value="1"/>
</dbReference>
<feature type="domain" description="TIR" evidence="3">
    <location>
        <begin position="6"/>
        <end position="160"/>
    </location>
</feature>
<dbReference type="EMBL" id="JADGJH010002919">
    <property type="protein sequence ID" value="KAJ3094064.1"/>
    <property type="molecule type" value="Genomic_DNA"/>
</dbReference>
<evidence type="ECO:0000256" key="2">
    <source>
        <dbReference type="ARBA" id="ARBA00023134"/>
    </source>
</evidence>
<dbReference type="PANTHER" id="PTHR24072">
    <property type="entry name" value="RHO FAMILY GTPASE"/>
    <property type="match status" value="1"/>
</dbReference>
<dbReference type="PROSITE" id="PS51419">
    <property type="entry name" value="RAB"/>
    <property type="match status" value="1"/>
</dbReference>
<dbReference type="AlphaFoldDB" id="A0AAD5SQR0"/>
<dbReference type="SMART" id="SM00175">
    <property type="entry name" value="RAB"/>
    <property type="match status" value="1"/>
</dbReference>
<dbReference type="Pfam" id="PF00071">
    <property type="entry name" value="Ras"/>
    <property type="match status" value="1"/>
</dbReference>
<evidence type="ECO:0000313" key="5">
    <source>
        <dbReference type="Proteomes" id="UP001211907"/>
    </source>
</evidence>
<dbReference type="InterPro" id="IPR000157">
    <property type="entry name" value="TIR_dom"/>
</dbReference>
<dbReference type="SUPFAM" id="SSF52540">
    <property type="entry name" value="P-loop containing nucleoside triphosphate hydrolases"/>
    <property type="match status" value="1"/>
</dbReference>
<dbReference type="InterPro" id="IPR035897">
    <property type="entry name" value="Toll_tir_struct_dom_sf"/>
</dbReference>
<dbReference type="SMART" id="SM00174">
    <property type="entry name" value="RHO"/>
    <property type="match status" value="1"/>
</dbReference>
<dbReference type="InterPro" id="IPR005225">
    <property type="entry name" value="Small_GTP-bd"/>
</dbReference>
<dbReference type="Gene3D" id="3.40.50.10140">
    <property type="entry name" value="Toll/interleukin-1 receptor homology (TIR) domain"/>
    <property type="match status" value="1"/>
</dbReference>
<accession>A0AAD5SQR0</accession>
<sequence>MIGESPSYDVMLSYCWDNKMIVVNMHKVLVDSGLRVWIDEEDMTGSTAKAMQEAIKASAVIVPVLSKEYVHSFNAMKELKYSDQLHKKIVPVRLDTSDVLDDSEAGFITTGLLCELHAYTDSFRRLWKSLSRIRRNLPNTPVPASVVRRPVGDDDLRKAALALYESTIAGLGDSIPATPHTADLAVATIIQKLSVAAIENKVGELVTSELHGTGDNGPLTAKNTVQTSPTATSFSTNGLATAGVSAKLAARPVVGQNILQHFNKSKSHESFKTPTIKSAMSPSFKRGHSDNLQTIRRKVVLVGDGASGKTCTLVIFVTGRFPEAYVPTVFENFLADVQTLDPTDGHNKNVLLALWDTAGQEEYSRLRPLSYPEAHAAIIMFGIDSPDSFKNCYEDWLNEIFHFIKPPFPVFLVGNKVDLRNDTRVIQELRKLG</sequence>
<dbReference type="PRINTS" id="PR00449">
    <property type="entry name" value="RASTRNSFRMNG"/>
</dbReference>
<dbReference type="PROSITE" id="PS50104">
    <property type="entry name" value="TIR"/>
    <property type="match status" value="1"/>
</dbReference>
<dbReference type="PROSITE" id="PS51420">
    <property type="entry name" value="RHO"/>
    <property type="match status" value="1"/>
</dbReference>
<dbReference type="InterPro" id="IPR027417">
    <property type="entry name" value="P-loop_NTPase"/>
</dbReference>
<dbReference type="Gene3D" id="3.40.50.300">
    <property type="entry name" value="P-loop containing nucleotide triphosphate hydrolases"/>
    <property type="match status" value="1"/>
</dbReference>
<dbReference type="GO" id="GO:0005525">
    <property type="term" value="F:GTP binding"/>
    <property type="evidence" value="ECO:0007669"/>
    <property type="project" value="UniProtKB-KW"/>
</dbReference>
<organism evidence="4 5">
    <name type="scientific">Physocladia obscura</name>
    <dbReference type="NCBI Taxonomy" id="109957"/>
    <lineage>
        <taxon>Eukaryota</taxon>
        <taxon>Fungi</taxon>
        <taxon>Fungi incertae sedis</taxon>
        <taxon>Chytridiomycota</taxon>
        <taxon>Chytridiomycota incertae sedis</taxon>
        <taxon>Chytridiomycetes</taxon>
        <taxon>Chytridiales</taxon>
        <taxon>Chytriomycetaceae</taxon>
        <taxon>Physocladia</taxon>
    </lineage>
</organism>
<feature type="non-terminal residue" evidence="4">
    <location>
        <position position="1"/>
    </location>
</feature>
<dbReference type="InterPro" id="IPR003578">
    <property type="entry name" value="Small_GTPase_Rho"/>
</dbReference>
<dbReference type="Pfam" id="PF13676">
    <property type="entry name" value="TIR_2"/>
    <property type="match status" value="1"/>
</dbReference>
<dbReference type="PROSITE" id="PS51421">
    <property type="entry name" value="RAS"/>
    <property type="match status" value="1"/>
</dbReference>
<reference evidence="4" key="1">
    <citation type="submission" date="2020-05" db="EMBL/GenBank/DDBJ databases">
        <title>Phylogenomic resolution of chytrid fungi.</title>
        <authorList>
            <person name="Stajich J.E."/>
            <person name="Amses K."/>
            <person name="Simmons R."/>
            <person name="Seto K."/>
            <person name="Myers J."/>
            <person name="Bonds A."/>
            <person name="Quandt C.A."/>
            <person name="Barry K."/>
            <person name="Liu P."/>
            <person name="Grigoriev I."/>
            <person name="Longcore J.E."/>
            <person name="James T.Y."/>
        </authorList>
    </citation>
    <scope>NUCLEOTIDE SEQUENCE</scope>
    <source>
        <strain evidence="4">JEL0513</strain>
    </source>
</reference>
<keyword evidence="5" id="KW-1185">Reference proteome</keyword>
<evidence type="ECO:0000313" key="4">
    <source>
        <dbReference type="EMBL" id="KAJ3094064.1"/>
    </source>
</evidence>
<dbReference type="GO" id="GO:0007264">
    <property type="term" value="P:small GTPase-mediated signal transduction"/>
    <property type="evidence" value="ECO:0007669"/>
    <property type="project" value="InterPro"/>
</dbReference>
<keyword evidence="2" id="KW-0342">GTP-binding</keyword>
<gene>
    <name evidence="4" type="primary">RHO1_5</name>
    <name evidence="4" type="ORF">HK100_006286</name>
</gene>
<dbReference type="Proteomes" id="UP001211907">
    <property type="component" value="Unassembled WGS sequence"/>
</dbReference>
<keyword evidence="1" id="KW-0547">Nucleotide-binding</keyword>